<dbReference type="EMBL" id="BPQO01000043">
    <property type="protein sequence ID" value="GJD92395.1"/>
    <property type="molecule type" value="Genomic_DNA"/>
</dbReference>
<dbReference type="InterPro" id="IPR058626">
    <property type="entry name" value="MdtA-like_b-barrel"/>
</dbReference>
<organism evidence="7 8">
    <name type="scientific">Methylobacterium hispanicum</name>
    <dbReference type="NCBI Taxonomy" id="270350"/>
    <lineage>
        <taxon>Bacteria</taxon>
        <taxon>Pseudomonadati</taxon>
        <taxon>Pseudomonadota</taxon>
        <taxon>Alphaproteobacteria</taxon>
        <taxon>Hyphomicrobiales</taxon>
        <taxon>Methylobacteriaceae</taxon>
        <taxon>Methylobacterium</taxon>
    </lineage>
</organism>
<comment type="similarity">
    <text evidence="2">Belongs to the membrane fusion protein (MFP) (TC 8.A.1) family.</text>
</comment>
<feature type="domain" description="Multidrug resistance protein MdtA-like beta-barrel" evidence="5">
    <location>
        <begin position="234"/>
        <end position="317"/>
    </location>
</feature>
<dbReference type="InterPro" id="IPR058625">
    <property type="entry name" value="MdtA-like_BSH"/>
</dbReference>
<evidence type="ECO:0000259" key="4">
    <source>
        <dbReference type="Pfam" id="PF25917"/>
    </source>
</evidence>
<protein>
    <submittedName>
        <fullName evidence="7">Solvent efflux pump periplasmic linker SrpA</fullName>
    </submittedName>
</protein>
<dbReference type="Pfam" id="PF25967">
    <property type="entry name" value="RND-MFP_C"/>
    <property type="match status" value="1"/>
</dbReference>
<proteinExistence type="inferred from homology"/>
<dbReference type="InterPro" id="IPR006143">
    <property type="entry name" value="RND_pump_MFP"/>
</dbReference>
<gene>
    <name evidence="7" type="primary">srpA_4</name>
    <name evidence="7" type="ORF">BHAOGJBA_5949</name>
</gene>
<feature type="domain" description="Multidrug resistance protein MdtA-like C-terminal permuted SH3" evidence="6">
    <location>
        <begin position="322"/>
        <end position="383"/>
    </location>
</feature>
<reference evidence="7" key="2">
    <citation type="submission" date="2021-08" db="EMBL/GenBank/DDBJ databases">
        <authorList>
            <person name="Tani A."/>
            <person name="Ola A."/>
            <person name="Ogura Y."/>
            <person name="Katsura K."/>
            <person name="Hayashi T."/>
        </authorList>
    </citation>
    <scope>NUCLEOTIDE SEQUENCE</scope>
    <source>
        <strain evidence="7">DSM 16372</strain>
    </source>
</reference>
<evidence type="ECO:0000313" key="7">
    <source>
        <dbReference type="EMBL" id="GJD92395.1"/>
    </source>
</evidence>
<evidence type="ECO:0000259" key="6">
    <source>
        <dbReference type="Pfam" id="PF25967"/>
    </source>
</evidence>
<evidence type="ECO:0000256" key="2">
    <source>
        <dbReference type="ARBA" id="ARBA00009477"/>
    </source>
</evidence>
<name>A0AAV4ZWV0_9HYPH</name>
<dbReference type="Pfam" id="PF25944">
    <property type="entry name" value="Beta-barrel_RND"/>
    <property type="match status" value="1"/>
</dbReference>
<reference evidence="7" key="1">
    <citation type="journal article" date="2016" name="Front. Microbiol.">
        <title>Genome Sequence of the Piezophilic, Mesophilic Sulfate-Reducing Bacterium Desulfovibrio indicus J2T.</title>
        <authorList>
            <person name="Cao J."/>
            <person name="Maignien L."/>
            <person name="Shao Z."/>
            <person name="Alain K."/>
            <person name="Jebbar M."/>
        </authorList>
    </citation>
    <scope>NUCLEOTIDE SEQUENCE</scope>
    <source>
        <strain evidence="7">DSM 16372</strain>
    </source>
</reference>
<comment type="subcellular location">
    <subcellularLocation>
        <location evidence="1">Cell envelope</location>
    </subcellularLocation>
</comment>
<sequence>MPYAGDAPAMRRLTPSPMPGRPPGSFLLAATAAVGLVALTMAGCERAADGKAAPGADAGPTPVTTVTVEAATVPRTLDLPGRLASTRVAEVRAQVSGIVRERAFEEGSLVRKGDVLFRIDSAVYRAEVDAKAAAFDRAEAARVQALRQSERTETLLERQAASTAQHDVATAALRQAEADVASAKAHLARARIDLDYATVRAPIAGRIGRALVTEGALVGQGEATKLALIQQIDPIFADFNAPASDPSRLAARASGKEETEVRLVQPDGSLHADAGRLLFSDVSVDPGTGQVSLRATFPNPKVALLPGTYVRVRVAQGTVPGAVIVPAQAIQRSSAGVAQVFVVGDDRTVALRPVQAGALTDAGWIVEEGLKPGERVVVEGFQKIQPGMAVNPTPWHGARTAAASAEP</sequence>
<dbReference type="GO" id="GO:0046677">
    <property type="term" value="P:response to antibiotic"/>
    <property type="evidence" value="ECO:0007669"/>
    <property type="project" value="TreeGrafter"/>
</dbReference>
<dbReference type="Pfam" id="PF25876">
    <property type="entry name" value="HH_MFP_RND"/>
    <property type="match status" value="1"/>
</dbReference>
<dbReference type="FunFam" id="2.40.420.20:FF:000001">
    <property type="entry name" value="Efflux RND transporter periplasmic adaptor subunit"/>
    <property type="match status" value="1"/>
</dbReference>
<dbReference type="PANTHER" id="PTHR30158:SF3">
    <property type="entry name" value="MULTIDRUG EFFLUX PUMP SUBUNIT ACRA-RELATED"/>
    <property type="match status" value="1"/>
</dbReference>
<evidence type="ECO:0000256" key="1">
    <source>
        <dbReference type="ARBA" id="ARBA00004196"/>
    </source>
</evidence>
<comment type="caution">
    <text evidence="7">The sequence shown here is derived from an EMBL/GenBank/DDBJ whole genome shotgun (WGS) entry which is preliminary data.</text>
</comment>
<dbReference type="GO" id="GO:0005886">
    <property type="term" value="C:plasma membrane"/>
    <property type="evidence" value="ECO:0007669"/>
    <property type="project" value="UniProtKB-SubCell"/>
</dbReference>
<evidence type="ECO:0000313" key="8">
    <source>
        <dbReference type="Proteomes" id="UP001055247"/>
    </source>
</evidence>
<dbReference type="Gene3D" id="2.40.50.100">
    <property type="match status" value="1"/>
</dbReference>
<dbReference type="Gene3D" id="2.40.30.170">
    <property type="match status" value="1"/>
</dbReference>
<keyword evidence="8" id="KW-1185">Reference proteome</keyword>
<dbReference type="InterPro" id="IPR058624">
    <property type="entry name" value="MdtA-like_HH"/>
</dbReference>
<dbReference type="Gene3D" id="1.10.287.470">
    <property type="entry name" value="Helix hairpin bin"/>
    <property type="match status" value="1"/>
</dbReference>
<dbReference type="GO" id="GO:0022857">
    <property type="term" value="F:transmembrane transporter activity"/>
    <property type="evidence" value="ECO:0007669"/>
    <property type="project" value="InterPro"/>
</dbReference>
<accession>A0AAV4ZWV0</accession>
<feature type="domain" description="Multidrug resistance protein MdtA-like alpha-helical hairpin" evidence="3">
    <location>
        <begin position="133"/>
        <end position="197"/>
    </location>
</feature>
<dbReference type="Pfam" id="PF25917">
    <property type="entry name" value="BSH_RND"/>
    <property type="match status" value="1"/>
</dbReference>
<evidence type="ECO:0000259" key="3">
    <source>
        <dbReference type="Pfam" id="PF25876"/>
    </source>
</evidence>
<dbReference type="PANTHER" id="PTHR30158">
    <property type="entry name" value="ACRA/E-RELATED COMPONENT OF DRUG EFFLUX TRANSPORTER"/>
    <property type="match status" value="1"/>
</dbReference>
<dbReference type="Proteomes" id="UP001055247">
    <property type="component" value="Unassembled WGS sequence"/>
</dbReference>
<dbReference type="AlphaFoldDB" id="A0AAV4ZWV0"/>
<dbReference type="InterPro" id="IPR058627">
    <property type="entry name" value="MdtA-like_C"/>
</dbReference>
<dbReference type="NCBIfam" id="TIGR01730">
    <property type="entry name" value="RND_mfp"/>
    <property type="match status" value="1"/>
</dbReference>
<evidence type="ECO:0000259" key="5">
    <source>
        <dbReference type="Pfam" id="PF25944"/>
    </source>
</evidence>
<feature type="domain" description="Multidrug resistance protein MdtA-like barrel-sandwich hybrid" evidence="4">
    <location>
        <begin position="87"/>
        <end position="230"/>
    </location>
</feature>
<dbReference type="SUPFAM" id="SSF111369">
    <property type="entry name" value="HlyD-like secretion proteins"/>
    <property type="match status" value="1"/>
</dbReference>
<dbReference type="Gene3D" id="2.40.420.20">
    <property type="match status" value="1"/>
</dbReference>